<dbReference type="OrthoDB" id="5641743at2"/>
<dbReference type="Proteomes" id="UP000032430">
    <property type="component" value="Chromosome I"/>
</dbReference>
<feature type="signal peptide" evidence="1">
    <location>
        <begin position="1"/>
        <end position="19"/>
    </location>
</feature>
<dbReference type="EMBL" id="LN614827">
    <property type="protein sequence ID" value="CEG57818.1"/>
    <property type="molecule type" value="Genomic_DNA"/>
</dbReference>
<feature type="chain" id="PRO_5001935485" evidence="1">
    <location>
        <begin position="20"/>
        <end position="108"/>
    </location>
</feature>
<dbReference type="STRING" id="1212491.LFA_2446"/>
<name>A0A098G5N9_9GAMM</name>
<gene>
    <name evidence="2" type="ORF">LFA_2446</name>
</gene>
<proteinExistence type="predicted"/>
<sequence length="108" mass="12173">MKRLFLILMLSMTCFATQASEEALNQTLVRVINQINAIMPLLDEAQTEIEPNTRIQLHIESFEGSDGKSHPGLRNDLLVIRNSLIDYINKPAIEPKTIKPLALDFIGK</sequence>
<keyword evidence="1" id="KW-0732">Signal</keyword>
<dbReference type="AlphaFoldDB" id="A0A098G5N9"/>
<dbReference type="HOGENOM" id="CLU_2206726_0_0_6"/>
<dbReference type="RefSeq" id="WP_045096244.1">
    <property type="nucleotide sequence ID" value="NZ_LN614827.1"/>
</dbReference>
<keyword evidence="3" id="KW-1185">Reference proteome</keyword>
<organism evidence="2 3">
    <name type="scientific">Legionella fallonii LLAP-10</name>
    <dbReference type="NCBI Taxonomy" id="1212491"/>
    <lineage>
        <taxon>Bacteria</taxon>
        <taxon>Pseudomonadati</taxon>
        <taxon>Pseudomonadota</taxon>
        <taxon>Gammaproteobacteria</taxon>
        <taxon>Legionellales</taxon>
        <taxon>Legionellaceae</taxon>
        <taxon>Legionella</taxon>
    </lineage>
</organism>
<protein>
    <submittedName>
        <fullName evidence="2">Uncharacterized protein</fullName>
    </submittedName>
</protein>
<evidence type="ECO:0000256" key="1">
    <source>
        <dbReference type="SAM" id="SignalP"/>
    </source>
</evidence>
<evidence type="ECO:0000313" key="2">
    <source>
        <dbReference type="EMBL" id="CEG57818.1"/>
    </source>
</evidence>
<reference evidence="3" key="1">
    <citation type="submission" date="2014-09" db="EMBL/GenBank/DDBJ databases">
        <authorList>
            <person name="Gomez-Valero L."/>
        </authorList>
    </citation>
    <scope>NUCLEOTIDE SEQUENCE [LARGE SCALE GENOMIC DNA]</scope>
    <source>
        <strain evidence="3">ATCC700992</strain>
    </source>
</reference>
<dbReference type="KEGG" id="lfa:LFA_2446"/>
<evidence type="ECO:0000313" key="3">
    <source>
        <dbReference type="Proteomes" id="UP000032430"/>
    </source>
</evidence>
<accession>A0A098G5N9</accession>